<name>A0A918C3H3_9DEIO</name>
<dbReference type="InterPro" id="IPR052020">
    <property type="entry name" value="Cyclic_di-GMP/3'3'-cGAMP_PDE"/>
</dbReference>
<accession>A0A918C3H3</accession>
<dbReference type="InterPro" id="IPR029016">
    <property type="entry name" value="GAF-like_dom_sf"/>
</dbReference>
<dbReference type="SMART" id="SM00065">
    <property type="entry name" value="GAF"/>
    <property type="match status" value="1"/>
</dbReference>
<organism evidence="3 4">
    <name type="scientific">Deinococcus ruber</name>
    <dbReference type="NCBI Taxonomy" id="1848197"/>
    <lineage>
        <taxon>Bacteria</taxon>
        <taxon>Thermotogati</taxon>
        <taxon>Deinococcota</taxon>
        <taxon>Deinococci</taxon>
        <taxon>Deinococcales</taxon>
        <taxon>Deinococcaceae</taxon>
        <taxon>Deinococcus</taxon>
    </lineage>
</organism>
<evidence type="ECO:0000313" key="4">
    <source>
        <dbReference type="Proteomes" id="UP000603865"/>
    </source>
</evidence>
<dbReference type="PROSITE" id="PS51832">
    <property type="entry name" value="HD_GYP"/>
    <property type="match status" value="1"/>
</dbReference>
<dbReference type="InterPro" id="IPR013656">
    <property type="entry name" value="PAS_4"/>
</dbReference>
<dbReference type="SUPFAM" id="SSF55073">
    <property type="entry name" value="Nucleotide cyclase"/>
    <property type="match status" value="1"/>
</dbReference>
<dbReference type="InterPro" id="IPR035965">
    <property type="entry name" value="PAS-like_dom_sf"/>
</dbReference>
<dbReference type="SUPFAM" id="SSF55781">
    <property type="entry name" value="GAF domain-like"/>
    <property type="match status" value="1"/>
</dbReference>
<evidence type="ECO:0000259" key="1">
    <source>
        <dbReference type="PROSITE" id="PS50887"/>
    </source>
</evidence>
<dbReference type="Pfam" id="PF13487">
    <property type="entry name" value="HD_5"/>
    <property type="match status" value="1"/>
</dbReference>
<dbReference type="Pfam" id="PF01590">
    <property type="entry name" value="GAF"/>
    <property type="match status" value="1"/>
</dbReference>
<proteinExistence type="predicted"/>
<dbReference type="SMART" id="SM00471">
    <property type="entry name" value="HDc"/>
    <property type="match status" value="1"/>
</dbReference>
<reference evidence="3" key="1">
    <citation type="journal article" date="2014" name="Int. J. Syst. Evol. Microbiol.">
        <title>Complete genome sequence of Corynebacterium casei LMG S-19264T (=DSM 44701T), isolated from a smear-ripened cheese.</title>
        <authorList>
            <consortium name="US DOE Joint Genome Institute (JGI-PGF)"/>
            <person name="Walter F."/>
            <person name="Albersmeier A."/>
            <person name="Kalinowski J."/>
            <person name="Ruckert C."/>
        </authorList>
    </citation>
    <scope>NUCLEOTIDE SEQUENCE</scope>
    <source>
        <strain evidence="3">JCM 31311</strain>
    </source>
</reference>
<evidence type="ECO:0008006" key="5">
    <source>
        <dbReference type="Google" id="ProtNLM"/>
    </source>
</evidence>
<dbReference type="CDD" id="cd01949">
    <property type="entry name" value="GGDEF"/>
    <property type="match status" value="1"/>
</dbReference>
<dbReference type="Proteomes" id="UP000603865">
    <property type="component" value="Unassembled WGS sequence"/>
</dbReference>
<dbReference type="InterPro" id="IPR000160">
    <property type="entry name" value="GGDEF_dom"/>
</dbReference>
<evidence type="ECO:0000259" key="2">
    <source>
        <dbReference type="PROSITE" id="PS51832"/>
    </source>
</evidence>
<dbReference type="EMBL" id="BMQL01000006">
    <property type="protein sequence ID" value="GGR03984.1"/>
    <property type="molecule type" value="Genomic_DNA"/>
</dbReference>
<sequence length="621" mass="69471">MSNTLAAFDPSSFDYIQDVMYILDAERRFTYVNAFALNTWNVQAHEVLGKRLEDGLPARPPQDVIELYQQAIDTQERCEFETFGRRHRGWVGIVLYPNAGGVIVHVRRLLWNAPASDAAERDVLTGCFTRLSFIQMQQNVSLPAVLAVIDLNRLKAVNTLRGHSGGDQYIRQVARSVLQHLPSEALMARWGGDEFVILLPGDDPAALTAVLAEAGQQVPPPFPGVTTFSVGMTVWQADTPFERAFAVADEALQNQKARLNDTLPGDWEALAFIEFSKHLATLHDPNDIIQHALDNLLHLLDFDLALCTAWEDGMEFHTHRASRSGNPAFNPPLNVREPISGLALQMRQTQQTVWSTDYASEARGIPSLVTLGVKSVVLTPVRTQGEITAVLSLFTIDRWQTITPHMRKIMELTALRLEHALELRRVIHEVRATLEAGLLTFGLVLEARDLETHGHTGRAAHLATRLGQSLGLLPPALNHLQVGAFLHDLGKLVIPDSILHKPDKLTPEEWNVMQTHTTRGWELASRLPGLSAPTLEVIRHHHERWDGSGYPDGLANEEIPLEARIFAVCDVYDALISSRPYKDAWDPLEAMQEIQRQAGRHFDPKVVEAFLALFRRDRGKE</sequence>
<dbReference type="PANTHER" id="PTHR45228">
    <property type="entry name" value="CYCLIC DI-GMP PHOSPHODIESTERASE TM_0186-RELATED"/>
    <property type="match status" value="1"/>
</dbReference>
<dbReference type="Pfam" id="PF00990">
    <property type="entry name" value="GGDEF"/>
    <property type="match status" value="1"/>
</dbReference>
<feature type="domain" description="GGDEF" evidence="1">
    <location>
        <begin position="142"/>
        <end position="274"/>
    </location>
</feature>
<dbReference type="Pfam" id="PF08448">
    <property type="entry name" value="PAS_4"/>
    <property type="match status" value="1"/>
</dbReference>
<feature type="domain" description="HD-GYP" evidence="2">
    <location>
        <begin position="430"/>
        <end position="621"/>
    </location>
</feature>
<dbReference type="NCBIfam" id="TIGR00254">
    <property type="entry name" value="GGDEF"/>
    <property type="match status" value="1"/>
</dbReference>
<dbReference type="CDD" id="cd00130">
    <property type="entry name" value="PAS"/>
    <property type="match status" value="1"/>
</dbReference>
<dbReference type="InterPro" id="IPR003018">
    <property type="entry name" value="GAF"/>
</dbReference>
<dbReference type="Gene3D" id="1.10.3210.10">
    <property type="entry name" value="Hypothetical protein af1432"/>
    <property type="match status" value="1"/>
</dbReference>
<reference evidence="3" key="2">
    <citation type="submission" date="2020-09" db="EMBL/GenBank/DDBJ databases">
        <authorList>
            <person name="Sun Q."/>
            <person name="Ohkuma M."/>
        </authorList>
    </citation>
    <scope>NUCLEOTIDE SEQUENCE</scope>
    <source>
        <strain evidence="3">JCM 31311</strain>
    </source>
</reference>
<dbReference type="InterPro" id="IPR037522">
    <property type="entry name" value="HD_GYP_dom"/>
</dbReference>
<keyword evidence="4" id="KW-1185">Reference proteome</keyword>
<dbReference type="Gene3D" id="3.30.450.40">
    <property type="match status" value="1"/>
</dbReference>
<dbReference type="PROSITE" id="PS50887">
    <property type="entry name" value="GGDEF"/>
    <property type="match status" value="1"/>
</dbReference>
<dbReference type="CDD" id="cd00077">
    <property type="entry name" value="HDc"/>
    <property type="match status" value="1"/>
</dbReference>
<dbReference type="SUPFAM" id="SSF55785">
    <property type="entry name" value="PYP-like sensor domain (PAS domain)"/>
    <property type="match status" value="1"/>
</dbReference>
<protein>
    <recommendedName>
        <fullName evidence="5">Diguanylate cyclase</fullName>
    </recommendedName>
</protein>
<dbReference type="InterPro" id="IPR000014">
    <property type="entry name" value="PAS"/>
</dbReference>
<dbReference type="Gene3D" id="3.30.70.270">
    <property type="match status" value="1"/>
</dbReference>
<dbReference type="InterPro" id="IPR029787">
    <property type="entry name" value="Nucleotide_cyclase"/>
</dbReference>
<dbReference type="InterPro" id="IPR043128">
    <property type="entry name" value="Rev_trsase/Diguanyl_cyclase"/>
</dbReference>
<dbReference type="Gene3D" id="3.30.450.20">
    <property type="entry name" value="PAS domain"/>
    <property type="match status" value="1"/>
</dbReference>
<dbReference type="AlphaFoldDB" id="A0A918C3H3"/>
<dbReference type="RefSeq" id="WP_189089178.1">
    <property type="nucleotide sequence ID" value="NZ_BMQL01000006.1"/>
</dbReference>
<dbReference type="SUPFAM" id="SSF109604">
    <property type="entry name" value="HD-domain/PDEase-like"/>
    <property type="match status" value="1"/>
</dbReference>
<gene>
    <name evidence="3" type="ORF">GCM10008957_16180</name>
</gene>
<dbReference type="InterPro" id="IPR003607">
    <property type="entry name" value="HD/PDEase_dom"/>
</dbReference>
<evidence type="ECO:0000313" key="3">
    <source>
        <dbReference type="EMBL" id="GGR03984.1"/>
    </source>
</evidence>
<dbReference type="SMART" id="SM00267">
    <property type="entry name" value="GGDEF"/>
    <property type="match status" value="1"/>
</dbReference>
<dbReference type="SMART" id="SM00091">
    <property type="entry name" value="PAS"/>
    <property type="match status" value="1"/>
</dbReference>
<comment type="caution">
    <text evidence="3">The sequence shown here is derived from an EMBL/GenBank/DDBJ whole genome shotgun (WGS) entry which is preliminary data.</text>
</comment>